<dbReference type="EC" id="5.4.3.8" evidence="1"/>
<accession>A0ACC7P1X0</accession>
<name>A0ACC7P1X0_9BACL</name>
<dbReference type="EMBL" id="JBJURJ010000004">
    <property type="protein sequence ID" value="MFM9328302.1"/>
    <property type="molecule type" value="Genomic_DNA"/>
</dbReference>
<keyword evidence="1" id="KW-0413">Isomerase</keyword>
<sequence>MGTSRNRSEALYQEALQHIVGGVNSPSRSFKAVGGGAPVFMKRGEGAYFWDEDGNRYIDYLAAYGPIITGHAHPVVTEAICKAAANGTLYGAPTELEIIFAKMLKEAIPSLDKVRFVNSGTEAVMTTIRVARAYTGRSKIIKFAGCYHGHSDLVLVAAGSGPSTLGTPDSAGVPPTIAQEVITVPFNDLTALSDALDRWGAETAAVMVEPIVGNFGMVMPEPGFLEGLCSLTRKAGAVVIYDEVITAFRFHYGSSQTFEGLLPEAVRASGDEAARKAAFAAIEPDLTALGKVIGGGLPIGAYGGRAEIMQQVAPLGPAYQAGTMAGNPASISAGIACLSVLREPGTYERLDALAARLADGIAAAAAAYGEPLTVNRIRGAFSTHFCAHPVRDYEEAQDADGERFAQFFRLMLDRGICLAPSKYEAWFLTIAHTEADVDATIAAAEEVFREMNR</sequence>
<protein>
    <submittedName>
        <fullName evidence="1">Glutamate-1-semialdehyde 2,1-aminomutase</fullName>
        <ecNumber evidence="1">5.4.3.8</ecNumber>
    </submittedName>
</protein>
<proteinExistence type="predicted"/>
<comment type="caution">
    <text evidence="1">The sequence shown here is derived from an EMBL/GenBank/DDBJ whole genome shotgun (WGS) entry which is preliminary data.</text>
</comment>
<evidence type="ECO:0000313" key="1">
    <source>
        <dbReference type="EMBL" id="MFM9328302.1"/>
    </source>
</evidence>
<keyword evidence="2" id="KW-1185">Reference proteome</keyword>
<evidence type="ECO:0000313" key="2">
    <source>
        <dbReference type="Proteomes" id="UP001631969"/>
    </source>
</evidence>
<organism evidence="1 2">
    <name type="scientific">Paenibacillus mesotrionivorans</name>
    <dbReference type="NCBI Taxonomy" id="3160968"/>
    <lineage>
        <taxon>Bacteria</taxon>
        <taxon>Bacillati</taxon>
        <taxon>Bacillota</taxon>
        <taxon>Bacilli</taxon>
        <taxon>Bacillales</taxon>
        <taxon>Paenibacillaceae</taxon>
        <taxon>Paenibacillus</taxon>
    </lineage>
</organism>
<reference evidence="1" key="1">
    <citation type="submission" date="2024-12" db="EMBL/GenBank/DDBJ databases">
        <authorList>
            <person name="Wu N."/>
        </authorList>
    </citation>
    <scope>NUCLEOTIDE SEQUENCE</scope>
    <source>
        <strain evidence="1">P15</strain>
    </source>
</reference>
<gene>
    <name evidence="1" type="ORF">ACI1P1_08395</name>
</gene>
<dbReference type="Proteomes" id="UP001631969">
    <property type="component" value="Unassembled WGS sequence"/>
</dbReference>